<sequence length="208" mass="24580">MSEDVRSRCRDCAIQLYLTKYECVQSIQRLLQQQQEIDECIANLHDTKTHAQAINEQVYVLDESYARKFCQYLFCGYKTEQLRLYEQSAELIKNKELDDQNLLILPFPQATMITTNRDRDLSQLSDYLLSLKLDRTYEFKSEEEFQKTLNDEYTVLYDLAKTITRCVQIIHDAVFHLSNDINVVQNHMNDANPRIKQMLAMRELASNF</sequence>
<evidence type="ECO:0000313" key="1">
    <source>
        <dbReference type="EMBL" id="CAF1474185.1"/>
    </source>
</evidence>
<proteinExistence type="predicted"/>
<dbReference type="Proteomes" id="UP000677228">
    <property type="component" value="Unassembled WGS sequence"/>
</dbReference>
<accession>A0A8S2T3T9</accession>
<evidence type="ECO:0000313" key="3">
    <source>
        <dbReference type="Proteomes" id="UP000682733"/>
    </source>
</evidence>
<comment type="caution">
    <text evidence="2">The sequence shown here is derived from an EMBL/GenBank/DDBJ whole genome shotgun (WGS) entry which is preliminary data.</text>
</comment>
<name>A0A8S2T3T9_9BILA</name>
<protein>
    <submittedName>
        <fullName evidence="2">Uncharacterized protein</fullName>
    </submittedName>
</protein>
<reference evidence="2" key="1">
    <citation type="submission" date="2021-02" db="EMBL/GenBank/DDBJ databases">
        <authorList>
            <person name="Nowell W R."/>
        </authorList>
    </citation>
    <scope>NUCLEOTIDE SEQUENCE</scope>
</reference>
<organism evidence="2 3">
    <name type="scientific">Didymodactylos carnosus</name>
    <dbReference type="NCBI Taxonomy" id="1234261"/>
    <lineage>
        <taxon>Eukaryota</taxon>
        <taxon>Metazoa</taxon>
        <taxon>Spiralia</taxon>
        <taxon>Gnathifera</taxon>
        <taxon>Rotifera</taxon>
        <taxon>Eurotatoria</taxon>
        <taxon>Bdelloidea</taxon>
        <taxon>Philodinida</taxon>
        <taxon>Philodinidae</taxon>
        <taxon>Didymodactylos</taxon>
    </lineage>
</organism>
<dbReference type="EMBL" id="CAJOBA010053499">
    <property type="protein sequence ID" value="CAF4265444.1"/>
    <property type="molecule type" value="Genomic_DNA"/>
</dbReference>
<dbReference type="EMBL" id="CAJNOK010031606">
    <property type="protein sequence ID" value="CAF1474185.1"/>
    <property type="molecule type" value="Genomic_DNA"/>
</dbReference>
<gene>
    <name evidence="1" type="ORF">OVA965_LOCUS35779</name>
    <name evidence="2" type="ORF">TMI583_LOCUS36754</name>
</gene>
<dbReference type="AlphaFoldDB" id="A0A8S2T3T9"/>
<dbReference type="Proteomes" id="UP000682733">
    <property type="component" value="Unassembled WGS sequence"/>
</dbReference>
<evidence type="ECO:0000313" key="2">
    <source>
        <dbReference type="EMBL" id="CAF4265444.1"/>
    </source>
</evidence>